<sequence>MASTPSSGARNTPAMPDAAQPTTERTPLLSGPTSATTSPTLYSESDDLSRRSHELGGSDADTTDGANYSIGPLRAIGVTLSLWLFIFTQATNLSGMTMLQGSIAEDLDCHEQVLWLSTSFLIPMSSVAPVAGRLATIFHPQALVPPIALLLAVGSFICAAANSFTVFVVGRVIAGMGAAGVLTLAIITVLELTSKKKRGLFIGLVNAGMTIGVSFGAIVYGALNPITGWRPLFWVQGPTVIVAGIALYASLPSAMKSKQDDKTSSSWQKAKRIDYGGASLMTLTIVLFLYGLSGDIDYVVLAVSLASLILFVFFEYRVPSDPIIPLRVLSSRGALLSCLAQVGLMSARWTVLFFTPIFMLAVHGAAPAQAGSILIPTNLGFGLGGLVIGWLHVRRSGSFWLPSLVSLALIGVSVWMLSLVATPEYSVETFIVIVFVSGFATGAFLNYTLAHIIHLSPKNTEYVTTSLMGTFRGFGGSFGTSLGGGVFYRILRSSLTSGFLNLDGTSELDPSRKHLVSRLMGAPTLVFHGNFEPGEQMVALEGYTAASQGVWQAAAGLALLMLIVQAGTGWAGPDHEEQSLTDARAALEESEGIEEV</sequence>
<feature type="domain" description="Major facilitator superfamily (MFS) profile" evidence="7">
    <location>
        <begin position="78"/>
        <end position="513"/>
    </location>
</feature>
<feature type="transmembrane region" description="Helical" evidence="6">
    <location>
        <begin position="334"/>
        <end position="361"/>
    </location>
</feature>
<protein>
    <recommendedName>
        <fullName evidence="7">Major facilitator superfamily (MFS) profile domain-containing protein</fullName>
    </recommendedName>
</protein>
<dbReference type="SUPFAM" id="SSF103473">
    <property type="entry name" value="MFS general substrate transporter"/>
    <property type="match status" value="1"/>
</dbReference>
<dbReference type="AlphaFoldDB" id="A0AA39GG59"/>
<dbReference type="PROSITE" id="PS50850">
    <property type="entry name" value="MFS"/>
    <property type="match status" value="1"/>
</dbReference>
<feature type="transmembrane region" description="Helical" evidence="6">
    <location>
        <begin position="75"/>
        <end position="93"/>
    </location>
</feature>
<evidence type="ECO:0000256" key="1">
    <source>
        <dbReference type="ARBA" id="ARBA00004141"/>
    </source>
</evidence>
<keyword evidence="3 6" id="KW-1133">Transmembrane helix</keyword>
<evidence type="ECO:0000256" key="2">
    <source>
        <dbReference type="ARBA" id="ARBA00022692"/>
    </source>
</evidence>
<dbReference type="InterPro" id="IPR011701">
    <property type="entry name" value="MFS"/>
</dbReference>
<feature type="region of interest" description="Disordered" evidence="5">
    <location>
        <begin position="1"/>
        <end position="63"/>
    </location>
</feature>
<feature type="transmembrane region" description="Helical" evidence="6">
    <location>
        <begin position="147"/>
        <end position="167"/>
    </location>
</feature>
<feature type="transmembrane region" description="Helical" evidence="6">
    <location>
        <begin position="232"/>
        <end position="251"/>
    </location>
</feature>
<feature type="transmembrane region" description="Helical" evidence="6">
    <location>
        <begin position="173"/>
        <end position="193"/>
    </location>
</feature>
<keyword evidence="4 6" id="KW-0472">Membrane</keyword>
<feature type="transmembrane region" description="Helical" evidence="6">
    <location>
        <begin position="399"/>
        <end position="418"/>
    </location>
</feature>
<dbReference type="PANTHER" id="PTHR23501">
    <property type="entry name" value="MAJOR FACILITATOR SUPERFAMILY"/>
    <property type="match status" value="1"/>
</dbReference>
<feature type="compositionally biased region" description="Basic and acidic residues" evidence="5">
    <location>
        <begin position="47"/>
        <end position="56"/>
    </location>
</feature>
<dbReference type="PANTHER" id="PTHR23501:SF6">
    <property type="entry name" value="MULTIDRUG TRANSPORTER, PUTATIVE (AFU_ORTHOLOGUE AFUA_3G14560)-RELATED"/>
    <property type="match status" value="1"/>
</dbReference>
<dbReference type="EMBL" id="JAPDFR010000005">
    <property type="protein sequence ID" value="KAK0386740.1"/>
    <property type="molecule type" value="Genomic_DNA"/>
</dbReference>
<comment type="subcellular location">
    <subcellularLocation>
        <location evidence="1">Membrane</location>
        <topology evidence="1">Multi-pass membrane protein</topology>
    </subcellularLocation>
</comment>
<evidence type="ECO:0000256" key="5">
    <source>
        <dbReference type="SAM" id="MobiDB-lite"/>
    </source>
</evidence>
<feature type="transmembrane region" description="Helical" evidence="6">
    <location>
        <begin position="272"/>
        <end position="292"/>
    </location>
</feature>
<feature type="transmembrane region" description="Helical" evidence="6">
    <location>
        <begin position="113"/>
        <end position="135"/>
    </location>
</feature>
<dbReference type="GO" id="GO:0015174">
    <property type="term" value="F:basic amino acid transmembrane transporter activity"/>
    <property type="evidence" value="ECO:0007669"/>
    <property type="project" value="TreeGrafter"/>
</dbReference>
<dbReference type="GO" id="GO:0000329">
    <property type="term" value="C:fungal-type vacuole membrane"/>
    <property type="evidence" value="ECO:0007669"/>
    <property type="project" value="TreeGrafter"/>
</dbReference>
<reference evidence="8" key="1">
    <citation type="submission" date="2022-10" db="EMBL/GenBank/DDBJ databases">
        <title>Determination and structural analysis of whole genome sequence of Sarocladium strictum F4-1.</title>
        <authorList>
            <person name="Hu L."/>
            <person name="Jiang Y."/>
        </authorList>
    </citation>
    <scope>NUCLEOTIDE SEQUENCE</scope>
    <source>
        <strain evidence="8">F4-1</strain>
    </source>
</reference>
<keyword evidence="2 6" id="KW-0812">Transmembrane</keyword>
<dbReference type="InterPro" id="IPR036259">
    <property type="entry name" value="MFS_trans_sf"/>
</dbReference>
<evidence type="ECO:0000313" key="8">
    <source>
        <dbReference type="EMBL" id="KAK0386740.1"/>
    </source>
</evidence>
<evidence type="ECO:0000313" key="9">
    <source>
        <dbReference type="Proteomes" id="UP001175261"/>
    </source>
</evidence>
<gene>
    <name evidence="8" type="ORF">NLU13_6576</name>
</gene>
<keyword evidence="9" id="KW-1185">Reference proteome</keyword>
<dbReference type="Proteomes" id="UP001175261">
    <property type="component" value="Unassembled WGS sequence"/>
</dbReference>
<feature type="transmembrane region" description="Helical" evidence="6">
    <location>
        <begin position="298"/>
        <end position="314"/>
    </location>
</feature>
<dbReference type="Pfam" id="PF07690">
    <property type="entry name" value="MFS_1"/>
    <property type="match status" value="1"/>
</dbReference>
<comment type="caution">
    <text evidence="8">The sequence shown here is derived from an EMBL/GenBank/DDBJ whole genome shotgun (WGS) entry which is preliminary data.</text>
</comment>
<evidence type="ECO:0000256" key="3">
    <source>
        <dbReference type="ARBA" id="ARBA00022989"/>
    </source>
</evidence>
<feature type="transmembrane region" description="Helical" evidence="6">
    <location>
        <begin position="430"/>
        <end position="449"/>
    </location>
</feature>
<evidence type="ECO:0000259" key="7">
    <source>
        <dbReference type="PROSITE" id="PS50850"/>
    </source>
</evidence>
<organism evidence="8 9">
    <name type="scientific">Sarocladium strictum</name>
    <name type="common">Black bundle disease fungus</name>
    <name type="synonym">Acremonium strictum</name>
    <dbReference type="NCBI Taxonomy" id="5046"/>
    <lineage>
        <taxon>Eukaryota</taxon>
        <taxon>Fungi</taxon>
        <taxon>Dikarya</taxon>
        <taxon>Ascomycota</taxon>
        <taxon>Pezizomycotina</taxon>
        <taxon>Sordariomycetes</taxon>
        <taxon>Hypocreomycetidae</taxon>
        <taxon>Hypocreales</taxon>
        <taxon>Sarocladiaceae</taxon>
        <taxon>Sarocladium</taxon>
    </lineage>
</organism>
<proteinExistence type="predicted"/>
<feature type="compositionally biased region" description="Polar residues" evidence="5">
    <location>
        <begin position="20"/>
        <end position="43"/>
    </location>
</feature>
<evidence type="ECO:0000256" key="4">
    <source>
        <dbReference type="ARBA" id="ARBA00023136"/>
    </source>
</evidence>
<name>A0AA39GG59_SARSR</name>
<feature type="transmembrane region" description="Helical" evidence="6">
    <location>
        <begin position="200"/>
        <end position="220"/>
    </location>
</feature>
<feature type="transmembrane region" description="Helical" evidence="6">
    <location>
        <begin position="373"/>
        <end position="392"/>
    </location>
</feature>
<feature type="compositionally biased region" description="Polar residues" evidence="5">
    <location>
        <begin position="1"/>
        <end position="10"/>
    </location>
</feature>
<accession>A0AA39GG59</accession>
<dbReference type="Gene3D" id="1.20.1250.20">
    <property type="entry name" value="MFS general substrate transporter like domains"/>
    <property type="match status" value="2"/>
</dbReference>
<evidence type="ECO:0000256" key="6">
    <source>
        <dbReference type="SAM" id="Phobius"/>
    </source>
</evidence>
<dbReference type="InterPro" id="IPR020846">
    <property type="entry name" value="MFS_dom"/>
</dbReference>